<evidence type="ECO:0000313" key="1">
    <source>
        <dbReference type="EMBL" id="CAD8093811.1"/>
    </source>
</evidence>
<dbReference type="EMBL" id="CAJJDM010000097">
    <property type="protein sequence ID" value="CAD8093811.1"/>
    <property type="molecule type" value="Genomic_DNA"/>
</dbReference>
<protein>
    <submittedName>
        <fullName evidence="1">Uncharacterized protein</fullName>
    </submittedName>
</protein>
<evidence type="ECO:0000313" key="2">
    <source>
        <dbReference type="Proteomes" id="UP000688137"/>
    </source>
</evidence>
<keyword evidence="2" id="KW-1185">Reference proteome</keyword>
<comment type="caution">
    <text evidence="1">The sequence shown here is derived from an EMBL/GenBank/DDBJ whole genome shotgun (WGS) entry which is preliminary data.</text>
</comment>
<proteinExistence type="predicted"/>
<accession>A0A8S1NU59</accession>
<gene>
    <name evidence="1" type="ORF">PPRIM_AZ9-3.1.T0940068</name>
</gene>
<dbReference type="AlphaFoldDB" id="A0A8S1NU59"/>
<organism evidence="1 2">
    <name type="scientific">Paramecium primaurelia</name>
    <dbReference type="NCBI Taxonomy" id="5886"/>
    <lineage>
        <taxon>Eukaryota</taxon>
        <taxon>Sar</taxon>
        <taxon>Alveolata</taxon>
        <taxon>Ciliophora</taxon>
        <taxon>Intramacronucleata</taxon>
        <taxon>Oligohymenophorea</taxon>
        <taxon>Peniculida</taxon>
        <taxon>Parameciidae</taxon>
        <taxon>Paramecium</taxon>
    </lineage>
</organism>
<reference evidence="1" key="1">
    <citation type="submission" date="2021-01" db="EMBL/GenBank/DDBJ databases">
        <authorList>
            <consortium name="Genoscope - CEA"/>
            <person name="William W."/>
        </authorList>
    </citation>
    <scope>NUCLEOTIDE SEQUENCE</scope>
</reference>
<dbReference type="Proteomes" id="UP000688137">
    <property type="component" value="Unassembled WGS sequence"/>
</dbReference>
<name>A0A8S1NU59_PARPR</name>
<sequence>MKIAFTVLVVQAISNSNMMSKYPLQYGCKRSIMNIMGILNSFKSAVAQEQSDVYIGQKAECDSEIAQKDLKLKIPKVHSKLPIKMQISQHSFEKIKQTLGETEKILNTISQHISLSNDARQEDTQSYNRGAVSLNDAINTFDDSIDLANALANALAKGQASLVQVADMTTNQCNQLLLPK</sequence>